<evidence type="ECO:0000313" key="2">
    <source>
        <dbReference type="Proteomes" id="UP000000531"/>
    </source>
</evidence>
<gene>
    <name evidence="1" type="ordered locus">SERP1890</name>
</gene>
<evidence type="ECO:0000313" key="1">
    <source>
        <dbReference type="EMBL" id="AAW55199.1"/>
    </source>
</evidence>
<name>Q5HLU2_STAEQ</name>
<dbReference type="EMBL" id="CP000029">
    <property type="protein sequence ID" value="AAW55199.1"/>
    <property type="molecule type" value="Genomic_DNA"/>
</dbReference>
<dbReference type="HOGENOM" id="CLU_3030228_0_0_9"/>
<dbReference type="AlphaFoldDB" id="Q5HLU2"/>
<keyword evidence="2" id="KW-1185">Reference proteome</keyword>
<dbReference type="KEGG" id="ser:SERP1890"/>
<dbReference type="Proteomes" id="UP000000531">
    <property type="component" value="Chromosome"/>
</dbReference>
<protein>
    <submittedName>
        <fullName evidence="1">Uncharacterized protein</fullName>
    </submittedName>
</protein>
<accession>Q5HLU2</accession>
<proteinExistence type="predicted"/>
<sequence>MNIYLIFLLLMLTLNFHSIVKEIFKNSKGVYAHEYSFKPKKPETSFIVPSFLSYS</sequence>
<reference evidence="1 2" key="1">
    <citation type="journal article" date="2005" name="J. Bacteriol.">
        <title>Insights on evolution of virulence and resistance from the complete genome analysis of an early methicillin-resistant Staphylococcus aureus strain and a biofilm-producing methicillin-resistant Staphylococcus epidermidis strain.</title>
        <authorList>
            <person name="Gill S.R."/>
            <person name="Fouts D.E."/>
            <person name="Archer G.L."/>
            <person name="Mongodin E.F."/>
            <person name="Deboy R.T."/>
            <person name="Ravel J."/>
            <person name="Paulsen I.T."/>
            <person name="Kolonay J.F."/>
            <person name="Brinkac L."/>
            <person name="Beanan M."/>
            <person name="Dodson R.J."/>
            <person name="Daugherty S.C."/>
            <person name="Madupu R."/>
            <person name="Angiuoli S.V."/>
            <person name="Durkin A.S."/>
            <person name="Haft D.H."/>
            <person name="Vamathevan J."/>
            <person name="Khouri H."/>
            <person name="Utterback T."/>
            <person name="Lee C."/>
            <person name="Dimitrov G."/>
            <person name="Jiang L."/>
            <person name="Qin H."/>
            <person name="Weidman J."/>
            <person name="Tran K."/>
            <person name="Kang K."/>
            <person name="Hance I.R."/>
            <person name="Nelson K.E."/>
            <person name="Fraser C.M."/>
        </authorList>
    </citation>
    <scope>NUCLEOTIDE SEQUENCE [LARGE SCALE GENOMIC DNA]</scope>
    <source>
        <strain evidence="2">ATCC 35984 / RP62A</strain>
    </source>
</reference>
<organism evidence="1 2">
    <name type="scientific">Staphylococcus epidermidis (strain ATCC 35984 / DSM 28319 / BCRC 17069 / CCUG 31568 / BM 3577 / RP62A)</name>
    <dbReference type="NCBI Taxonomy" id="176279"/>
    <lineage>
        <taxon>Bacteria</taxon>
        <taxon>Bacillati</taxon>
        <taxon>Bacillota</taxon>
        <taxon>Bacilli</taxon>
        <taxon>Bacillales</taxon>
        <taxon>Staphylococcaceae</taxon>
        <taxon>Staphylococcus</taxon>
    </lineage>
</organism>